<evidence type="ECO:0000313" key="2">
    <source>
        <dbReference type="Proteomes" id="UP000504634"/>
    </source>
</evidence>
<sequence length="38" mass="4234">MILGELDTTRRLLFIVAVLLIILYAKTYLLPGVALDSD</sequence>
<reference evidence="3" key="1">
    <citation type="submission" date="2025-08" db="UniProtKB">
        <authorList>
            <consortium name="RefSeq"/>
        </authorList>
    </citation>
    <scope>IDENTIFICATION</scope>
    <source>
        <strain evidence="3">11010-0011.00</strain>
        <tissue evidence="3">Whole body</tissue>
    </source>
</reference>
<keyword evidence="1" id="KW-0812">Transmembrane</keyword>
<evidence type="ECO:0000313" key="3">
    <source>
        <dbReference type="RefSeq" id="XP_030376168.1"/>
    </source>
</evidence>
<keyword evidence="2" id="KW-1185">Reference proteome</keyword>
<gene>
    <name evidence="3" type="primary">LOC115625294</name>
</gene>
<name>A0A6J2TM08_DROLE</name>
<dbReference type="RefSeq" id="XP_030376168.1">
    <property type="nucleotide sequence ID" value="XM_030520308.1"/>
</dbReference>
<accession>A0A6J2TM08</accession>
<dbReference type="GeneID" id="115625294"/>
<proteinExistence type="predicted"/>
<keyword evidence="1" id="KW-0472">Membrane</keyword>
<feature type="transmembrane region" description="Helical" evidence="1">
    <location>
        <begin position="12"/>
        <end position="30"/>
    </location>
</feature>
<dbReference type="Proteomes" id="UP000504634">
    <property type="component" value="Unplaced"/>
</dbReference>
<evidence type="ECO:0000256" key="1">
    <source>
        <dbReference type="SAM" id="Phobius"/>
    </source>
</evidence>
<organism evidence="2 3">
    <name type="scientific">Drosophila lebanonensis</name>
    <name type="common">Fruit fly</name>
    <name type="synonym">Scaptodrosophila lebanonensis</name>
    <dbReference type="NCBI Taxonomy" id="7225"/>
    <lineage>
        <taxon>Eukaryota</taxon>
        <taxon>Metazoa</taxon>
        <taxon>Ecdysozoa</taxon>
        <taxon>Arthropoda</taxon>
        <taxon>Hexapoda</taxon>
        <taxon>Insecta</taxon>
        <taxon>Pterygota</taxon>
        <taxon>Neoptera</taxon>
        <taxon>Endopterygota</taxon>
        <taxon>Diptera</taxon>
        <taxon>Brachycera</taxon>
        <taxon>Muscomorpha</taxon>
        <taxon>Ephydroidea</taxon>
        <taxon>Drosophilidae</taxon>
        <taxon>Scaptodrosophila</taxon>
    </lineage>
</organism>
<dbReference type="AlphaFoldDB" id="A0A6J2TM08"/>
<keyword evidence="1" id="KW-1133">Transmembrane helix</keyword>
<protein>
    <submittedName>
        <fullName evidence="3">Uncharacterized protein LOC115625294</fullName>
    </submittedName>
</protein>